<dbReference type="Gramene" id="mRNA:HanXRQr2_Chr09g0417031">
    <property type="protein sequence ID" value="mRNA:HanXRQr2_Chr09g0417031"/>
    <property type="gene ID" value="HanXRQr2_Chr09g0417031"/>
</dbReference>
<evidence type="ECO:0000313" key="2">
    <source>
        <dbReference type="EMBL" id="KAF5793402.1"/>
    </source>
</evidence>
<protein>
    <recommendedName>
        <fullName evidence="4">Embryonic flower 1</fullName>
    </recommendedName>
</protein>
<evidence type="ECO:0000313" key="3">
    <source>
        <dbReference type="Proteomes" id="UP000215914"/>
    </source>
</evidence>
<dbReference type="EMBL" id="MNCJ02000324">
    <property type="protein sequence ID" value="KAF5793402.1"/>
    <property type="molecule type" value="Genomic_DNA"/>
</dbReference>
<feature type="compositionally biased region" description="Polar residues" evidence="1">
    <location>
        <begin position="208"/>
        <end position="222"/>
    </location>
</feature>
<comment type="caution">
    <text evidence="2">The sequence shown here is derived from an EMBL/GenBank/DDBJ whole genome shotgun (WGS) entry which is preliminary data.</text>
</comment>
<accession>A0A9K3NAJ3</accession>
<reference evidence="2" key="2">
    <citation type="submission" date="2020-06" db="EMBL/GenBank/DDBJ databases">
        <title>Helianthus annuus Genome sequencing and assembly Release 2.</title>
        <authorList>
            <person name="Gouzy J."/>
            <person name="Langlade N."/>
            <person name="Munos S."/>
        </authorList>
    </citation>
    <scope>NUCLEOTIDE SEQUENCE</scope>
    <source>
        <tissue evidence="2">Leaves</tissue>
    </source>
</reference>
<gene>
    <name evidence="2" type="ORF">HanXRQr2_Chr09g0417031</name>
</gene>
<reference evidence="2" key="1">
    <citation type="journal article" date="2017" name="Nature">
        <title>The sunflower genome provides insights into oil metabolism, flowering and Asterid evolution.</title>
        <authorList>
            <person name="Badouin H."/>
            <person name="Gouzy J."/>
            <person name="Grassa C.J."/>
            <person name="Murat F."/>
            <person name="Staton S.E."/>
            <person name="Cottret L."/>
            <person name="Lelandais-Briere C."/>
            <person name="Owens G.L."/>
            <person name="Carrere S."/>
            <person name="Mayjonade B."/>
            <person name="Legrand L."/>
            <person name="Gill N."/>
            <person name="Kane N.C."/>
            <person name="Bowers J.E."/>
            <person name="Hubner S."/>
            <person name="Bellec A."/>
            <person name="Berard A."/>
            <person name="Berges H."/>
            <person name="Blanchet N."/>
            <person name="Boniface M.C."/>
            <person name="Brunel D."/>
            <person name="Catrice O."/>
            <person name="Chaidir N."/>
            <person name="Claudel C."/>
            <person name="Donnadieu C."/>
            <person name="Faraut T."/>
            <person name="Fievet G."/>
            <person name="Helmstetter N."/>
            <person name="King M."/>
            <person name="Knapp S.J."/>
            <person name="Lai Z."/>
            <person name="Le Paslier M.C."/>
            <person name="Lippi Y."/>
            <person name="Lorenzon L."/>
            <person name="Mandel J.R."/>
            <person name="Marage G."/>
            <person name="Marchand G."/>
            <person name="Marquand E."/>
            <person name="Bret-Mestries E."/>
            <person name="Morien E."/>
            <person name="Nambeesan S."/>
            <person name="Nguyen T."/>
            <person name="Pegot-Espagnet P."/>
            <person name="Pouilly N."/>
            <person name="Raftis F."/>
            <person name="Sallet E."/>
            <person name="Schiex T."/>
            <person name="Thomas J."/>
            <person name="Vandecasteele C."/>
            <person name="Vares D."/>
            <person name="Vear F."/>
            <person name="Vautrin S."/>
            <person name="Crespi M."/>
            <person name="Mangin B."/>
            <person name="Burke J.M."/>
            <person name="Salse J."/>
            <person name="Munos S."/>
            <person name="Vincourt P."/>
            <person name="Rieseberg L.H."/>
            <person name="Langlade N.B."/>
        </authorList>
    </citation>
    <scope>NUCLEOTIDE SEQUENCE</scope>
    <source>
        <tissue evidence="2">Leaves</tissue>
    </source>
</reference>
<proteinExistence type="predicted"/>
<evidence type="ECO:0000256" key="1">
    <source>
        <dbReference type="SAM" id="MobiDB-lite"/>
    </source>
</evidence>
<feature type="compositionally biased region" description="Basic and acidic residues" evidence="1">
    <location>
        <begin position="270"/>
        <end position="293"/>
    </location>
</feature>
<dbReference type="PANTHER" id="PTHR35504:SF1">
    <property type="entry name" value="PROTEIN EMBRYONIC FLOWER 1"/>
    <property type="match status" value="1"/>
</dbReference>
<sequence>MNDNDERGIVPVLNSSHSTVKIDSLCIKLGINAKEKDDSSKCSHFSIRGYVAGMREKGNSNLLPFTEELPPMEIPKFRYWLCEKCLQNNETANASTDATLISACDHCVLSPSARSYPQQNVNGVAVLPFGEGTSGSKPVDKKNNDETISAALEADESQNSLEIPDRVKISQELTKHCTIDANAGKKVSSELKDHENAQKSIIVDETISQPFESGQQSDNYQNGHPRRKARKVRLLKELLCGNSEIKQQKKDNSSSSPSFQVKRKILHDNDDQQQNHENDNDHRHDPKKAKDASAKNNVVEQSRNPGGREFGENVNKYEWNKHGTQRSSIHDKVGSDPMPPWRSIFSDMGRTDNRVPPTYSVSKSRGTEPYPNFMNPLKSDKKVNSSKKMSNNPIKSNFFVDDSRRMKNDSLADTGLGLDLSLNYDPQSHGRSQLPILNRPSNQDYSRKSGFFLGESSNFPLRIQPDSIKAKERSVHEKQLYTQLPYGSCSGHQKLDFSDPYKRNIGVGGYSELTRPNNHQRQENVFSIGRSDEREVIELMAKNQYERNLCEANNGIISGFHKPMNEGMTSSHRDYLTMIRPPATNENVGPMRNPAGGFFYQDRVSSFAMNQKKPLNGVWMSDSGPQRHYDSRYHYASNGNNNKRPQTHLYNPSNMQVLEAFNKYNNGTHHHEGANMQFGQTYAKYSDKDKGKSMMDLDLNLVAPNVVEEQNNFESSDLNTNRMHSFDSSYSNETIPAMQLLSLMDAGKLSQPFSLTSQTCATKPKPKPNSYCFSHCSSTLTEKTNSMVNPIGSSHTSVFRTGQNVKYGQQVYHKQQEVKSRGTSFASVGRRPEDSYVFPSQWQANEGQNKVVNRAFRPMSDSPRTEICTINRNPADFSTPGPENAYMINVEDLVVNVESYGSNSQKKAAS</sequence>
<feature type="region of interest" description="Disordered" evidence="1">
    <location>
        <begin position="270"/>
        <end position="313"/>
    </location>
</feature>
<organism evidence="2 3">
    <name type="scientific">Helianthus annuus</name>
    <name type="common">Common sunflower</name>
    <dbReference type="NCBI Taxonomy" id="4232"/>
    <lineage>
        <taxon>Eukaryota</taxon>
        <taxon>Viridiplantae</taxon>
        <taxon>Streptophyta</taxon>
        <taxon>Embryophyta</taxon>
        <taxon>Tracheophyta</taxon>
        <taxon>Spermatophyta</taxon>
        <taxon>Magnoliopsida</taxon>
        <taxon>eudicotyledons</taxon>
        <taxon>Gunneridae</taxon>
        <taxon>Pentapetalae</taxon>
        <taxon>asterids</taxon>
        <taxon>campanulids</taxon>
        <taxon>Asterales</taxon>
        <taxon>Asteraceae</taxon>
        <taxon>Asteroideae</taxon>
        <taxon>Heliantheae alliance</taxon>
        <taxon>Heliantheae</taxon>
        <taxon>Helianthus</taxon>
    </lineage>
</organism>
<dbReference type="GO" id="GO:0009910">
    <property type="term" value="P:negative regulation of flower development"/>
    <property type="evidence" value="ECO:0007669"/>
    <property type="project" value="InterPro"/>
</dbReference>
<dbReference type="GO" id="GO:0045892">
    <property type="term" value="P:negative regulation of DNA-templated transcription"/>
    <property type="evidence" value="ECO:0007669"/>
    <property type="project" value="InterPro"/>
</dbReference>
<dbReference type="PANTHER" id="PTHR35504">
    <property type="entry name" value="PROTEIN EMBRYONIC FLOWER 1"/>
    <property type="match status" value="1"/>
</dbReference>
<feature type="region of interest" description="Disordered" evidence="1">
    <location>
        <begin position="208"/>
        <end position="228"/>
    </location>
</feature>
<feature type="compositionally biased region" description="Polar residues" evidence="1">
    <location>
        <begin position="294"/>
        <end position="304"/>
    </location>
</feature>
<dbReference type="GO" id="GO:0048367">
    <property type="term" value="P:shoot system development"/>
    <property type="evidence" value="ECO:0007669"/>
    <property type="project" value="InterPro"/>
</dbReference>
<dbReference type="Proteomes" id="UP000215914">
    <property type="component" value="Unassembled WGS sequence"/>
</dbReference>
<evidence type="ECO:0008006" key="4">
    <source>
        <dbReference type="Google" id="ProtNLM"/>
    </source>
</evidence>
<feature type="region of interest" description="Disordered" evidence="1">
    <location>
        <begin position="345"/>
        <end position="390"/>
    </location>
</feature>
<name>A0A9K3NAJ3_HELAN</name>
<dbReference type="InterPro" id="IPR034583">
    <property type="entry name" value="EMF1"/>
</dbReference>
<dbReference type="OrthoDB" id="754229at2759"/>
<keyword evidence="3" id="KW-1185">Reference proteome</keyword>
<dbReference type="AlphaFoldDB" id="A0A9K3NAJ3"/>